<evidence type="ECO:0000256" key="8">
    <source>
        <dbReference type="SAM" id="MobiDB-lite"/>
    </source>
</evidence>
<sequence>MPPKAKKPKQIKDEDEAAKVLLEYLTRQNRPYNANDLFMNLHKAIGKTALTRVLAKMAADGQITEKVFGKQKIYFPLQSEFPKLSKEELTALDKELEELKAEMKGLQSECDQLQSKLSSTLATPETADAEKALTEVQERNEKKEGKLKALRSDGKSVTEADKNKINKKFDEAVKLWRRRKRMATDILDQILESYPKPKKALFNDIGLETDEEVKVNLKDFGR</sequence>
<proteinExistence type="inferred from homology"/>
<evidence type="ECO:0000256" key="6">
    <source>
        <dbReference type="ARBA" id="ARBA00023242"/>
    </source>
</evidence>
<comment type="subcellular location">
    <subcellularLocation>
        <location evidence="1">Nucleus</location>
    </subcellularLocation>
</comment>
<dbReference type="GO" id="GO:0120230">
    <property type="term" value="F:recombinase activator activity"/>
    <property type="evidence" value="ECO:0007669"/>
    <property type="project" value="TreeGrafter"/>
</dbReference>
<dbReference type="InterPro" id="IPR040661">
    <property type="entry name" value="LZ3wCH"/>
</dbReference>
<keyword evidence="12" id="KW-1185">Reference proteome</keyword>
<evidence type="ECO:0000259" key="10">
    <source>
        <dbReference type="Pfam" id="PF18517"/>
    </source>
</evidence>
<dbReference type="InterPro" id="IPR036388">
    <property type="entry name" value="WH-like_DNA-bd_sf"/>
</dbReference>
<dbReference type="GO" id="GO:0007129">
    <property type="term" value="P:homologous chromosome pairing at meiosis"/>
    <property type="evidence" value="ECO:0007669"/>
    <property type="project" value="TreeGrafter"/>
</dbReference>
<protein>
    <recommendedName>
        <fullName evidence="3">Homologous-pairing protein 2 homolog</fullName>
    </recommendedName>
</protein>
<keyword evidence="6" id="KW-0539">Nucleus</keyword>
<reference evidence="11" key="1">
    <citation type="submission" date="2009-08" db="EMBL/GenBank/DDBJ databases">
        <title>Annotation of Salpingoeca rosetta.</title>
        <authorList>
            <consortium name="The Broad Institute Genome Sequencing Platform"/>
            <person name="Russ C."/>
            <person name="Cuomo C."/>
            <person name="Burger G."/>
            <person name="Gray M.W."/>
            <person name="Holland P.W.H."/>
            <person name="King N."/>
            <person name="Lang F.B.F."/>
            <person name="Roger A.J."/>
            <person name="Ruiz-Trillo I."/>
            <person name="Young S.K."/>
            <person name="Zeng Q."/>
            <person name="Gargeya S."/>
            <person name="Alvarado L."/>
            <person name="Berlin A."/>
            <person name="Chapman S.B."/>
            <person name="Chen Z."/>
            <person name="Freedman E."/>
            <person name="Gellesch M."/>
            <person name="Goldberg J."/>
            <person name="Griggs A."/>
            <person name="Gujja S."/>
            <person name="Heilman E."/>
            <person name="Heiman D."/>
            <person name="Howarth C."/>
            <person name="Mehta T."/>
            <person name="Neiman D."/>
            <person name="Pearson M."/>
            <person name="Roberts A."/>
            <person name="Saif S."/>
            <person name="Shea T."/>
            <person name="Shenoy N."/>
            <person name="Sisk P."/>
            <person name="Stolte C."/>
            <person name="Sykes S."/>
            <person name="White J."/>
            <person name="Yandava C."/>
            <person name="Haas B."/>
            <person name="Nusbaum C."/>
            <person name="Birren B."/>
        </authorList>
    </citation>
    <scope>NUCLEOTIDE SEQUENCE [LARGE SCALE GENOMIC DNA]</scope>
    <source>
        <strain evidence="11">ATCC 50818</strain>
    </source>
</reference>
<evidence type="ECO:0000313" key="11">
    <source>
        <dbReference type="EMBL" id="EGD75114.1"/>
    </source>
</evidence>
<feature type="domain" description="Leucine zipper with capping helix" evidence="10">
    <location>
        <begin position="157"/>
        <end position="213"/>
    </location>
</feature>
<gene>
    <name evidence="11" type="ORF">PTSG_06769</name>
</gene>
<dbReference type="eggNOG" id="KOG4603">
    <property type="taxonomic scope" value="Eukaryota"/>
</dbReference>
<dbReference type="PANTHER" id="PTHR15938:SF0">
    <property type="entry name" value="HOMOLOGOUS-PAIRING PROTEIN 2 HOMOLOG"/>
    <property type="match status" value="1"/>
</dbReference>
<dbReference type="InterPro" id="IPR010776">
    <property type="entry name" value="Hop2_WH_dom"/>
</dbReference>
<dbReference type="EMBL" id="GL832971">
    <property type="protein sequence ID" value="EGD75114.1"/>
    <property type="molecule type" value="Genomic_DNA"/>
</dbReference>
<evidence type="ECO:0000256" key="7">
    <source>
        <dbReference type="ARBA" id="ARBA00023254"/>
    </source>
</evidence>
<comment type="similarity">
    <text evidence="2">Belongs to the HOP2 family.</text>
</comment>
<dbReference type="Proteomes" id="UP000007799">
    <property type="component" value="Unassembled WGS sequence"/>
</dbReference>
<organism evidence="12">
    <name type="scientific">Salpingoeca rosetta (strain ATCC 50818 / BSB-021)</name>
    <dbReference type="NCBI Taxonomy" id="946362"/>
    <lineage>
        <taxon>Eukaryota</taxon>
        <taxon>Choanoflagellata</taxon>
        <taxon>Craspedida</taxon>
        <taxon>Salpingoecidae</taxon>
        <taxon>Salpingoeca</taxon>
    </lineage>
</organism>
<dbReference type="GeneID" id="16072726"/>
<dbReference type="OrthoDB" id="272266at2759"/>
<evidence type="ECO:0000256" key="3">
    <source>
        <dbReference type="ARBA" id="ARBA00016093"/>
    </source>
</evidence>
<feature type="domain" description="Homologous-pairing protein 2 winged helix" evidence="9">
    <location>
        <begin position="16"/>
        <end position="75"/>
    </location>
</feature>
<dbReference type="GO" id="GO:0120231">
    <property type="term" value="C:DNA recombinase auxiliary factor complex"/>
    <property type="evidence" value="ECO:0007669"/>
    <property type="project" value="TreeGrafter"/>
</dbReference>
<dbReference type="FunCoup" id="F2UER4">
    <property type="interactions" value="574"/>
</dbReference>
<dbReference type="Pfam" id="PF07106">
    <property type="entry name" value="WHD_TBPIP"/>
    <property type="match status" value="1"/>
</dbReference>
<dbReference type="RefSeq" id="XP_004992167.1">
    <property type="nucleotide sequence ID" value="XM_004992110.1"/>
</dbReference>
<dbReference type="PANTHER" id="PTHR15938">
    <property type="entry name" value="TBP-1 INTERACTING PROTEIN"/>
    <property type="match status" value="1"/>
</dbReference>
<dbReference type="STRING" id="946362.F2UER4"/>
<evidence type="ECO:0000313" key="12">
    <source>
        <dbReference type="Proteomes" id="UP000007799"/>
    </source>
</evidence>
<dbReference type="KEGG" id="sre:PTSG_06769"/>
<name>F2UER4_SALR5</name>
<evidence type="ECO:0000259" key="9">
    <source>
        <dbReference type="Pfam" id="PF07106"/>
    </source>
</evidence>
<dbReference type="Gene3D" id="1.10.10.10">
    <property type="entry name" value="Winged helix-like DNA-binding domain superfamily/Winged helix DNA-binding domain"/>
    <property type="match status" value="1"/>
</dbReference>
<accession>F2UER4</accession>
<evidence type="ECO:0000256" key="2">
    <source>
        <dbReference type="ARBA" id="ARBA00007922"/>
    </source>
</evidence>
<feature type="region of interest" description="Disordered" evidence="8">
    <location>
        <begin position="135"/>
        <end position="155"/>
    </location>
</feature>
<dbReference type="GO" id="GO:0010774">
    <property type="term" value="P:meiotic strand invasion involved in reciprocal meiotic recombination"/>
    <property type="evidence" value="ECO:0007669"/>
    <property type="project" value="TreeGrafter"/>
</dbReference>
<evidence type="ECO:0000256" key="1">
    <source>
        <dbReference type="ARBA" id="ARBA00004123"/>
    </source>
</evidence>
<dbReference type="GO" id="GO:0000794">
    <property type="term" value="C:condensed nuclear chromosome"/>
    <property type="evidence" value="ECO:0007669"/>
    <property type="project" value="TreeGrafter"/>
</dbReference>
<dbReference type="Pfam" id="PF18517">
    <property type="entry name" value="LZ3wCH"/>
    <property type="match status" value="1"/>
</dbReference>
<keyword evidence="4" id="KW-0175">Coiled coil</keyword>
<keyword evidence="7" id="KW-0469">Meiosis</keyword>
<keyword evidence="5" id="KW-0233">DNA recombination</keyword>
<dbReference type="InParanoid" id="F2UER4"/>
<dbReference type="OMA" id="QKYHREW"/>
<dbReference type="AlphaFoldDB" id="F2UER4"/>
<evidence type="ECO:0000256" key="4">
    <source>
        <dbReference type="ARBA" id="ARBA00023054"/>
    </source>
</evidence>
<evidence type="ECO:0000256" key="5">
    <source>
        <dbReference type="ARBA" id="ARBA00023172"/>
    </source>
</evidence>
<dbReference type="GO" id="GO:0003690">
    <property type="term" value="F:double-stranded DNA binding"/>
    <property type="evidence" value="ECO:0007669"/>
    <property type="project" value="TreeGrafter"/>
</dbReference>
<dbReference type="GO" id="GO:0000709">
    <property type="term" value="P:meiotic joint molecule formation"/>
    <property type="evidence" value="ECO:0007669"/>
    <property type="project" value="TreeGrafter"/>
</dbReference>